<dbReference type="SUPFAM" id="SSF63411">
    <property type="entry name" value="LuxS/MPP-like metallohydrolase"/>
    <property type="match status" value="2"/>
</dbReference>
<evidence type="ECO:0000313" key="9">
    <source>
        <dbReference type="Proteomes" id="UP000245370"/>
    </source>
</evidence>
<evidence type="ECO:0000259" key="7">
    <source>
        <dbReference type="Pfam" id="PF05193"/>
    </source>
</evidence>
<keyword evidence="2" id="KW-0645">Protease</keyword>
<reference evidence="8 9" key="2">
    <citation type="submission" date="2018-05" db="EMBL/GenBank/DDBJ databases">
        <authorList>
            <person name="Lanie J.A."/>
            <person name="Ng W.-L."/>
            <person name="Kazmierczak K.M."/>
            <person name="Andrzejewski T.M."/>
            <person name="Davidsen T.M."/>
            <person name="Wayne K.J."/>
            <person name="Tettelin H."/>
            <person name="Glass J.I."/>
            <person name="Rusch D."/>
            <person name="Podicherti R."/>
            <person name="Tsui H.-C.T."/>
            <person name="Winkler M.E."/>
        </authorList>
    </citation>
    <scope>NUCLEOTIDE SEQUENCE [LARGE SCALE GENOMIC DNA]</scope>
    <source>
        <strain evidence="8 9">C305</strain>
    </source>
</reference>
<dbReference type="GO" id="GO:0008237">
    <property type="term" value="F:metallopeptidase activity"/>
    <property type="evidence" value="ECO:0007669"/>
    <property type="project" value="UniProtKB-KW"/>
</dbReference>
<reference evidence="8 9" key="1">
    <citation type="submission" date="2018-05" db="EMBL/GenBank/DDBJ databases">
        <title>Brumimicrobium oceani sp. nov., isolated from coastal sediment.</title>
        <authorList>
            <person name="Kou Y."/>
        </authorList>
    </citation>
    <scope>NUCLEOTIDE SEQUENCE [LARGE SCALE GENOMIC DNA]</scope>
    <source>
        <strain evidence="8 9">C305</strain>
    </source>
</reference>
<feature type="domain" description="Peptidase M16 C-terminal" evidence="7">
    <location>
        <begin position="193"/>
        <end position="419"/>
    </location>
</feature>
<evidence type="ECO:0000256" key="3">
    <source>
        <dbReference type="ARBA" id="ARBA00022801"/>
    </source>
</evidence>
<protein>
    <submittedName>
        <fullName evidence="8">Peptidase M16</fullName>
    </submittedName>
</protein>
<evidence type="ECO:0000256" key="4">
    <source>
        <dbReference type="ARBA" id="ARBA00022833"/>
    </source>
</evidence>
<dbReference type="Pfam" id="PF05193">
    <property type="entry name" value="Peptidase_M16_C"/>
    <property type="match status" value="1"/>
</dbReference>
<comment type="caution">
    <text evidence="8">The sequence shown here is derived from an EMBL/GenBank/DDBJ whole genome shotgun (WGS) entry which is preliminary data.</text>
</comment>
<dbReference type="PANTHER" id="PTHR43690:SF35">
    <property type="entry name" value="NON-CATALYTIC MEMBER OF PEPTIDASE SUBFAMILY M16B-RELATED"/>
    <property type="match status" value="1"/>
</dbReference>
<dbReference type="RefSeq" id="WP_109357963.1">
    <property type="nucleotide sequence ID" value="NZ_QFRJ01000001.1"/>
</dbReference>
<feature type="domain" description="Peptidase M16 N-terminal" evidence="6">
    <location>
        <begin position="37"/>
        <end position="159"/>
    </location>
</feature>
<dbReference type="PANTHER" id="PTHR43690">
    <property type="entry name" value="NARDILYSIN"/>
    <property type="match status" value="1"/>
</dbReference>
<gene>
    <name evidence="8" type="ORF">DIT68_01095</name>
</gene>
<dbReference type="Pfam" id="PF00675">
    <property type="entry name" value="Peptidase_M16"/>
    <property type="match status" value="1"/>
</dbReference>
<dbReference type="InterPro" id="IPR050626">
    <property type="entry name" value="Peptidase_M16"/>
</dbReference>
<evidence type="ECO:0000256" key="2">
    <source>
        <dbReference type="ARBA" id="ARBA00022670"/>
    </source>
</evidence>
<dbReference type="GO" id="GO:0046872">
    <property type="term" value="F:metal ion binding"/>
    <property type="evidence" value="ECO:0007669"/>
    <property type="project" value="InterPro"/>
</dbReference>
<evidence type="ECO:0000313" key="8">
    <source>
        <dbReference type="EMBL" id="PWH86885.1"/>
    </source>
</evidence>
<keyword evidence="5" id="KW-0482">Metalloprotease</keyword>
<evidence type="ECO:0000256" key="1">
    <source>
        <dbReference type="ARBA" id="ARBA00007261"/>
    </source>
</evidence>
<dbReference type="Proteomes" id="UP000245370">
    <property type="component" value="Unassembled WGS sequence"/>
</dbReference>
<dbReference type="InterPro" id="IPR007863">
    <property type="entry name" value="Peptidase_M16_C"/>
</dbReference>
<organism evidence="8 9">
    <name type="scientific">Brumimicrobium oceani</name>
    <dbReference type="NCBI Taxonomy" id="2100725"/>
    <lineage>
        <taxon>Bacteria</taxon>
        <taxon>Pseudomonadati</taxon>
        <taxon>Bacteroidota</taxon>
        <taxon>Flavobacteriia</taxon>
        <taxon>Flavobacteriales</taxon>
        <taxon>Crocinitomicaceae</taxon>
        <taxon>Brumimicrobium</taxon>
    </lineage>
</organism>
<dbReference type="InterPro" id="IPR011765">
    <property type="entry name" value="Pept_M16_N"/>
</dbReference>
<dbReference type="AlphaFoldDB" id="A0A2U2XGG6"/>
<sequence>MKRIFSAALATTFIFGLHAQKNKIDFVEYDLDNGMHVILHEDNSTPIVAVSVLYHVGSKNENPDRTGFAHFFEHLMFEGSQNIERGEFDQYIERNGGTLNANTSQDRTYYYEIFSSNNLELGLWLESERLLHAKVDNKGIETQREVVKEEKRQRVDNQPYGSFMASAFDLLYQKHPYKWTPIGYMEHLDAAQEEDFINFYKTFYVPSNATLSIAGDINIEEAKVLIDKYFATIPKGQAINLYRDYLNLDNEAFTARYGKGKAIFNSDDFFSTTSKDGVAMINEYKQKETVIPRPNIVEPKLEKEIVDTVYDNIQLPAVFIGYHSPKQNTKEAYALEMLNAIISGGTSARMNKNIVEEKELAVTAFSFAFPLEDPGIALFAGIAAKDVEINDLKDALDIEIERAKSELVSEIEFQKVKNQFENDFYSSNSSVAGKAETLADNYVYFKNTNLINEQLSVYEDITREDLMKVAKKYFTKDARLVLYYLPKK</sequence>
<accession>A0A2U2XGG6</accession>
<proteinExistence type="inferred from homology"/>
<keyword evidence="9" id="KW-1185">Reference proteome</keyword>
<comment type="similarity">
    <text evidence="1">Belongs to the peptidase M16 family.</text>
</comment>
<evidence type="ECO:0000259" key="6">
    <source>
        <dbReference type="Pfam" id="PF00675"/>
    </source>
</evidence>
<dbReference type="InterPro" id="IPR011249">
    <property type="entry name" value="Metalloenz_LuxS/M16"/>
</dbReference>
<dbReference type="EMBL" id="QFRJ01000001">
    <property type="protein sequence ID" value="PWH86885.1"/>
    <property type="molecule type" value="Genomic_DNA"/>
</dbReference>
<dbReference type="GO" id="GO:0006508">
    <property type="term" value="P:proteolysis"/>
    <property type="evidence" value="ECO:0007669"/>
    <property type="project" value="UniProtKB-KW"/>
</dbReference>
<keyword evidence="3" id="KW-0378">Hydrolase</keyword>
<keyword evidence="4" id="KW-0862">Zinc</keyword>
<evidence type="ECO:0000256" key="5">
    <source>
        <dbReference type="ARBA" id="ARBA00023049"/>
    </source>
</evidence>
<dbReference type="Gene3D" id="3.30.830.10">
    <property type="entry name" value="Metalloenzyme, LuxS/M16 peptidase-like"/>
    <property type="match status" value="2"/>
</dbReference>
<name>A0A2U2XGG6_9FLAO</name>
<dbReference type="OrthoDB" id="9811314at2"/>